<dbReference type="InterPro" id="IPR000086">
    <property type="entry name" value="NUDIX_hydrolase_dom"/>
</dbReference>
<dbReference type="PANTHER" id="PTHR43046:SF14">
    <property type="entry name" value="MUTT_NUDIX FAMILY PROTEIN"/>
    <property type="match status" value="1"/>
</dbReference>
<organism evidence="4 5">
    <name type="scientific">Kutzneria albida DSM 43870</name>
    <dbReference type="NCBI Taxonomy" id="1449976"/>
    <lineage>
        <taxon>Bacteria</taxon>
        <taxon>Bacillati</taxon>
        <taxon>Actinomycetota</taxon>
        <taxon>Actinomycetes</taxon>
        <taxon>Pseudonocardiales</taxon>
        <taxon>Pseudonocardiaceae</taxon>
        <taxon>Kutzneria</taxon>
    </lineage>
</organism>
<gene>
    <name evidence="4" type="ORF">KALB_693</name>
</gene>
<dbReference type="Gene3D" id="3.90.79.10">
    <property type="entry name" value="Nucleoside Triphosphate Pyrophosphohydrolase"/>
    <property type="match status" value="1"/>
</dbReference>
<dbReference type="eggNOG" id="COG0494">
    <property type="taxonomic scope" value="Bacteria"/>
</dbReference>
<dbReference type="CDD" id="cd02883">
    <property type="entry name" value="NUDIX_Hydrolase"/>
    <property type="match status" value="1"/>
</dbReference>
<dbReference type="InterPro" id="IPR015797">
    <property type="entry name" value="NUDIX_hydrolase-like_dom_sf"/>
</dbReference>
<protein>
    <recommendedName>
        <fullName evidence="3">Nudix hydrolase domain-containing protein</fullName>
    </recommendedName>
</protein>
<keyword evidence="5" id="KW-1185">Reference proteome</keyword>
<keyword evidence="2" id="KW-0378">Hydrolase</keyword>
<dbReference type="HOGENOM" id="CLU_078526_0_0_11"/>
<dbReference type="Pfam" id="PF00293">
    <property type="entry name" value="NUDIX"/>
    <property type="match status" value="1"/>
</dbReference>
<name>W5VYS1_9PSEU</name>
<dbReference type="STRING" id="1449976.KALB_693"/>
<dbReference type="Proteomes" id="UP000019225">
    <property type="component" value="Chromosome"/>
</dbReference>
<reference evidence="4 5" key="1">
    <citation type="journal article" date="2014" name="BMC Genomics">
        <title>Complete genome sequence of producer of the glycopeptide antibiotic Aculeximycin Kutzneria albida DSM 43870T, a representative of minor genus of Pseudonocardiaceae.</title>
        <authorList>
            <person name="Rebets Y."/>
            <person name="Tokovenko B."/>
            <person name="Lushchyk I."/>
            <person name="Ruckert C."/>
            <person name="Zaburannyi N."/>
            <person name="Bechthold A."/>
            <person name="Kalinowski J."/>
            <person name="Luzhetskyy A."/>
        </authorList>
    </citation>
    <scope>NUCLEOTIDE SEQUENCE [LARGE SCALE GENOMIC DNA]</scope>
    <source>
        <strain evidence="4">DSM 43870</strain>
    </source>
</reference>
<dbReference type="PROSITE" id="PS51462">
    <property type="entry name" value="NUDIX"/>
    <property type="match status" value="1"/>
</dbReference>
<proteinExistence type="predicted"/>
<dbReference type="SUPFAM" id="SSF55811">
    <property type="entry name" value="Nudix"/>
    <property type="match status" value="1"/>
</dbReference>
<dbReference type="KEGG" id="kal:KALB_693"/>
<dbReference type="PANTHER" id="PTHR43046">
    <property type="entry name" value="GDP-MANNOSE MANNOSYL HYDROLASE"/>
    <property type="match status" value="1"/>
</dbReference>
<evidence type="ECO:0000313" key="5">
    <source>
        <dbReference type="Proteomes" id="UP000019225"/>
    </source>
</evidence>
<dbReference type="GO" id="GO:0016787">
    <property type="term" value="F:hydrolase activity"/>
    <property type="evidence" value="ECO:0007669"/>
    <property type="project" value="UniProtKB-KW"/>
</dbReference>
<evidence type="ECO:0000256" key="1">
    <source>
        <dbReference type="ARBA" id="ARBA00001946"/>
    </source>
</evidence>
<evidence type="ECO:0000259" key="3">
    <source>
        <dbReference type="PROSITE" id="PS51462"/>
    </source>
</evidence>
<dbReference type="EMBL" id="CP007155">
    <property type="protein sequence ID" value="AHH94068.1"/>
    <property type="molecule type" value="Genomic_DNA"/>
</dbReference>
<evidence type="ECO:0000313" key="4">
    <source>
        <dbReference type="EMBL" id="AHH94068.1"/>
    </source>
</evidence>
<comment type="cofactor">
    <cofactor evidence="1">
        <name>Mg(2+)</name>
        <dbReference type="ChEBI" id="CHEBI:18420"/>
    </cofactor>
</comment>
<sequence length="237" mass="26368">MHSQCISHFRRAHAMDVVHDWTGRTACALQAALRLSNESFSRKLDVAVRTVAGWHEKPDLVPRPETQQLLDIVLEQAPDSTRARFFQLIDTKNLTPLSQPAEARSAHALKVAIAVVVNGSTVLIVQRRGEDMRGISWQFPAGVVKPGVAPEMTAVRETFAETGVHCSVIRSLGSRLHPVTKVYCDYLLCEYLAGEALNMDVVENVSVTWAATDRLTRFIPVERIFPPILEALEVPHE</sequence>
<accession>W5VYS1</accession>
<feature type="domain" description="Nudix hydrolase" evidence="3">
    <location>
        <begin position="106"/>
        <end position="233"/>
    </location>
</feature>
<dbReference type="AlphaFoldDB" id="W5VYS1"/>
<evidence type="ECO:0000256" key="2">
    <source>
        <dbReference type="ARBA" id="ARBA00022801"/>
    </source>
</evidence>